<protein>
    <submittedName>
        <fullName evidence="2">Uncharacterized protein</fullName>
    </submittedName>
</protein>
<name>A0ABU8ZM23_9BIFI</name>
<evidence type="ECO:0000313" key="3">
    <source>
        <dbReference type="Proteomes" id="UP001373159"/>
    </source>
</evidence>
<evidence type="ECO:0000313" key="2">
    <source>
        <dbReference type="EMBL" id="MEK0305989.1"/>
    </source>
</evidence>
<sequence length="238" mass="24989">MVWIIVGVWVLVVVAFVVMVLRLAQGESLDRAFSQALDKRIHRAAMRDREALDRLPRMAGGRLSFPPRMKDQDDEPGADGIISLACPVYVNSSSVVEMRALLTSATTGEIHVHLPLGRQIPAPWGGPGARTAEFESPAEVVPTAGGQGHVTAAGEGDDIHKKGEALQDAPAPGGRPPLAADPGHGPSLKEDQVDRAGIEDPKDGREPSEQAEPLAVTSEVLPAVAQAKGPSASAPAHK</sequence>
<feature type="compositionally biased region" description="Low complexity" evidence="1">
    <location>
        <begin position="169"/>
        <end position="183"/>
    </location>
</feature>
<proteinExistence type="predicted"/>
<evidence type="ECO:0000256" key="1">
    <source>
        <dbReference type="SAM" id="MobiDB-lite"/>
    </source>
</evidence>
<reference evidence="2 3" key="1">
    <citation type="submission" date="2024-02" db="EMBL/GenBank/DDBJ databases">
        <title>Bifidobacterium honeyensis sp. nov., isolated from the comb honey.</title>
        <authorList>
            <person name="Liu W."/>
            <person name="Li Y."/>
        </authorList>
    </citation>
    <scope>NUCLEOTIDE SEQUENCE [LARGE SCALE GENOMIC DNA]</scope>
    <source>
        <strain evidence="2 3">IMAU50988</strain>
    </source>
</reference>
<dbReference type="EMBL" id="JBANBB010000001">
    <property type="protein sequence ID" value="MEK0305989.1"/>
    <property type="molecule type" value="Genomic_DNA"/>
</dbReference>
<gene>
    <name evidence="2" type="ORF">V8P97_00640</name>
</gene>
<comment type="caution">
    <text evidence="2">The sequence shown here is derived from an EMBL/GenBank/DDBJ whole genome shotgun (WGS) entry which is preliminary data.</text>
</comment>
<feature type="region of interest" description="Disordered" evidence="1">
    <location>
        <begin position="164"/>
        <end position="238"/>
    </location>
</feature>
<feature type="compositionally biased region" description="Basic and acidic residues" evidence="1">
    <location>
        <begin position="187"/>
        <end position="208"/>
    </location>
</feature>
<accession>A0ABU8ZM23</accession>
<dbReference type="Proteomes" id="UP001373159">
    <property type="component" value="Unassembled WGS sequence"/>
</dbReference>
<keyword evidence="3" id="KW-1185">Reference proteome</keyword>
<dbReference type="RefSeq" id="WP_340468535.1">
    <property type="nucleotide sequence ID" value="NZ_JBANBB010000001.1"/>
</dbReference>
<organism evidence="2 3">
    <name type="scientific">Bifidobacterium favimelis</name>
    <dbReference type="NCBI Taxonomy" id="3122979"/>
    <lineage>
        <taxon>Bacteria</taxon>
        <taxon>Bacillati</taxon>
        <taxon>Actinomycetota</taxon>
        <taxon>Actinomycetes</taxon>
        <taxon>Bifidobacteriales</taxon>
        <taxon>Bifidobacteriaceae</taxon>
        <taxon>Bifidobacterium</taxon>
    </lineage>
</organism>